<evidence type="ECO:0000313" key="1">
    <source>
        <dbReference type="EMBL" id="ABQ96857.1"/>
    </source>
</evidence>
<organism evidence="1">
    <name type="scientific">Haemaphysalis qinghaiensis</name>
    <dbReference type="NCBI Taxonomy" id="297592"/>
    <lineage>
        <taxon>Eukaryota</taxon>
        <taxon>Metazoa</taxon>
        <taxon>Ecdysozoa</taxon>
        <taxon>Arthropoda</taxon>
        <taxon>Chelicerata</taxon>
        <taxon>Arachnida</taxon>
        <taxon>Acari</taxon>
        <taxon>Parasitiformes</taxon>
        <taxon>Ixodida</taxon>
        <taxon>Ixodoidea</taxon>
        <taxon>Ixodidae</taxon>
        <taxon>Haemaphysalinae</taxon>
        <taxon>Haemaphysalis</taxon>
    </lineage>
</organism>
<dbReference type="EMBL" id="EF605264">
    <property type="protein sequence ID" value="ABQ96857.1"/>
    <property type="molecule type" value="mRNA"/>
</dbReference>
<accession>A5Z1D8</accession>
<sequence>MKKLKKEVCSTFEILHDLSLDRCESGWFLS</sequence>
<reference evidence="1" key="1">
    <citation type="submission" date="2007-05" db="EMBL/GenBank/DDBJ databases">
        <title>The construction of cDNA expression library of Haemaphysalis qinghaiensis larva tick and immunoscreening.</title>
        <authorList>
            <person name="Zhao H."/>
            <person name="Luo J."/>
            <person name="Yin H."/>
        </authorList>
    </citation>
    <scope>NUCLEOTIDE SEQUENCE</scope>
</reference>
<dbReference type="AlphaFoldDB" id="A5Z1D8"/>
<name>A5Z1D8_9ACAR</name>
<protein>
    <submittedName>
        <fullName evidence="1">Uncharacterized protein</fullName>
    </submittedName>
</protein>
<proteinExistence type="evidence at transcript level"/>